<dbReference type="RefSeq" id="XP_013759845.1">
    <property type="nucleotide sequence ID" value="XM_013904391.1"/>
</dbReference>
<evidence type="ECO:0000313" key="9">
    <source>
        <dbReference type="EMBL" id="KNC47065.1"/>
    </source>
</evidence>
<gene>
    <name evidence="9" type="ORF">AMSG_03489</name>
</gene>
<keyword evidence="7" id="KW-0137">Centromere</keyword>
<accession>A0A0L0D4B4</accession>
<dbReference type="InterPro" id="IPR020993">
    <property type="entry name" value="Centromere_CenpK"/>
</dbReference>
<dbReference type="OrthoDB" id="9445768at2759"/>
<comment type="similarity">
    <text evidence="3">Belongs to the CENP-K/MCM22 family.</text>
</comment>
<evidence type="ECO:0000256" key="2">
    <source>
        <dbReference type="ARBA" id="ARBA00004584"/>
    </source>
</evidence>
<keyword evidence="6" id="KW-0539">Nucleus</keyword>
<comment type="subcellular location">
    <subcellularLocation>
        <location evidence="2">Chromosome</location>
        <location evidence="2">Centromere</location>
    </subcellularLocation>
    <subcellularLocation>
        <location evidence="1">Nucleus</location>
    </subcellularLocation>
</comment>
<keyword evidence="10" id="KW-1185">Reference proteome</keyword>
<dbReference type="GeneID" id="25563089"/>
<evidence type="ECO:0000256" key="4">
    <source>
        <dbReference type="ARBA" id="ARBA00022454"/>
    </source>
</evidence>
<dbReference type="STRING" id="461836.A0A0L0D4B4"/>
<dbReference type="EMBL" id="GL349445">
    <property type="protein sequence ID" value="KNC47065.1"/>
    <property type="molecule type" value="Genomic_DNA"/>
</dbReference>
<feature type="compositionally biased region" description="Low complexity" evidence="8">
    <location>
        <begin position="49"/>
        <end position="66"/>
    </location>
</feature>
<name>A0A0L0D4B4_THETB</name>
<feature type="region of interest" description="Disordered" evidence="8">
    <location>
        <begin position="28"/>
        <end position="71"/>
    </location>
</feature>
<reference evidence="9 10" key="1">
    <citation type="submission" date="2010-05" db="EMBL/GenBank/DDBJ databases">
        <title>The Genome Sequence of Thecamonas trahens ATCC 50062.</title>
        <authorList>
            <consortium name="The Broad Institute Genome Sequencing Platform"/>
            <person name="Russ C."/>
            <person name="Cuomo C."/>
            <person name="Shea T."/>
            <person name="Young S.K."/>
            <person name="Zeng Q."/>
            <person name="Koehrsen M."/>
            <person name="Haas B."/>
            <person name="Borodovsky M."/>
            <person name="Guigo R."/>
            <person name="Alvarado L."/>
            <person name="Berlin A."/>
            <person name="Bochicchio J."/>
            <person name="Borenstein D."/>
            <person name="Chapman S."/>
            <person name="Chen Z."/>
            <person name="Freedman E."/>
            <person name="Gellesch M."/>
            <person name="Goldberg J."/>
            <person name="Griggs A."/>
            <person name="Gujja S."/>
            <person name="Heilman E."/>
            <person name="Heiman D."/>
            <person name="Hepburn T."/>
            <person name="Howarth C."/>
            <person name="Jen D."/>
            <person name="Larson L."/>
            <person name="Mehta T."/>
            <person name="Park D."/>
            <person name="Pearson M."/>
            <person name="Roberts A."/>
            <person name="Saif S."/>
            <person name="Shenoy N."/>
            <person name="Sisk P."/>
            <person name="Stolte C."/>
            <person name="Sykes S."/>
            <person name="Thomson T."/>
            <person name="Walk T."/>
            <person name="White J."/>
            <person name="Yandava C."/>
            <person name="Burger G."/>
            <person name="Gray M.W."/>
            <person name="Holland P.W.H."/>
            <person name="King N."/>
            <person name="Lang F.B.F."/>
            <person name="Roger A.J."/>
            <person name="Ruiz-Trillo I."/>
            <person name="Lander E."/>
            <person name="Nusbaum C."/>
        </authorList>
    </citation>
    <scope>NUCLEOTIDE SEQUENCE [LARGE SCALE GENOMIC DNA]</scope>
    <source>
        <strain evidence="9 10">ATCC 50062</strain>
    </source>
</reference>
<dbReference type="AlphaFoldDB" id="A0A0L0D4B4"/>
<dbReference type="PANTHER" id="PTHR14401">
    <property type="entry name" value="CENTROMERE PROTEIN K"/>
    <property type="match status" value="1"/>
</dbReference>
<evidence type="ECO:0000256" key="6">
    <source>
        <dbReference type="ARBA" id="ARBA00023242"/>
    </source>
</evidence>
<evidence type="ECO:0000256" key="5">
    <source>
        <dbReference type="ARBA" id="ARBA00023054"/>
    </source>
</evidence>
<keyword evidence="5" id="KW-0175">Coiled coil</keyword>
<evidence type="ECO:0000256" key="8">
    <source>
        <dbReference type="SAM" id="MobiDB-lite"/>
    </source>
</evidence>
<feature type="compositionally biased region" description="Low complexity" evidence="8">
    <location>
        <begin position="28"/>
        <end position="37"/>
    </location>
</feature>
<proteinExistence type="inferred from homology"/>
<evidence type="ECO:0000313" key="10">
    <source>
        <dbReference type="Proteomes" id="UP000054408"/>
    </source>
</evidence>
<dbReference type="GO" id="GO:0005634">
    <property type="term" value="C:nucleus"/>
    <property type="evidence" value="ECO:0007669"/>
    <property type="project" value="UniProtKB-SubCell"/>
</dbReference>
<dbReference type="Proteomes" id="UP000054408">
    <property type="component" value="Unassembled WGS sequence"/>
</dbReference>
<dbReference type="PANTHER" id="PTHR14401:SF6">
    <property type="entry name" value="CENTROMERE PROTEIN K"/>
    <property type="match status" value="1"/>
</dbReference>
<sequence length="362" mass="38400">MAATYHTTHAAALDLAARARHMALAAKHVGSRAATTAARRESESEDDGAGAVRTGSVASGASATSGENHPVRKALEEVRARIAALSAALKDDAASFAAAKGKEVLAPAVAPGLKDALDPLAPSSAPWAAPMVMQLLLEATLLQRELDTARAILDAPPDNRGKRRSLAETRVAMLAMLEGLVEELDITANVLNARLASLDDEVLLQRGILEERRAVGRALQAQLEGKMALLPEGLGGVLDAAAGGVSLNDDDVAELVQQRELDLAAKERALKGYTSWLGESLKDFVAKAYPPVVRPEVAGYWDSLEDTLAQLLAATMDDSLSSAYIPIESSMYEPYIELLLRAGAIEKHPSDPSRIRLVPFHQ</sequence>
<evidence type="ECO:0000256" key="3">
    <source>
        <dbReference type="ARBA" id="ARBA00005795"/>
    </source>
</evidence>
<evidence type="ECO:0000256" key="1">
    <source>
        <dbReference type="ARBA" id="ARBA00004123"/>
    </source>
</evidence>
<dbReference type="GO" id="GO:0000070">
    <property type="term" value="P:mitotic sister chromatid segregation"/>
    <property type="evidence" value="ECO:0007669"/>
    <property type="project" value="TreeGrafter"/>
</dbReference>
<protein>
    <submittedName>
        <fullName evidence="9">Uncharacterized protein</fullName>
    </submittedName>
</protein>
<keyword evidence="4" id="KW-0158">Chromosome</keyword>
<dbReference type="GO" id="GO:0000775">
    <property type="term" value="C:chromosome, centromeric region"/>
    <property type="evidence" value="ECO:0007669"/>
    <property type="project" value="UniProtKB-SubCell"/>
</dbReference>
<evidence type="ECO:0000256" key="7">
    <source>
        <dbReference type="ARBA" id="ARBA00023328"/>
    </source>
</evidence>
<dbReference type="Pfam" id="PF11802">
    <property type="entry name" value="CENP-K"/>
    <property type="match status" value="1"/>
</dbReference>
<organism evidence="9 10">
    <name type="scientific">Thecamonas trahens ATCC 50062</name>
    <dbReference type="NCBI Taxonomy" id="461836"/>
    <lineage>
        <taxon>Eukaryota</taxon>
        <taxon>Apusozoa</taxon>
        <taxon>Apusomonadida</taxon>
        <taxon>Apusomonadidae</taxon>
        <taxon>Thecamonas</taxon>
    </lineage>
</organism>
<dbReference type="GO" id="GO:0051382">
    <property type="term" value="P:kinetochore assembly"/>
    <property type="evidence" value="ECO:0007669"/>
    <property type="project" value="InterPro"/>
</dbReference>